<dbReference type="GO" id="GO:0051382">
    <property type="term" value="P:kinetochore assembly"/>
    <property type="evidence" value="ECO:0007669"/>
    <property type="project" value="TreeGrafter"/>
</dbReference>
<dbReference type="EMBL" id="MCGE01000006">
    <property type="protein sequence ID" value="ORZ20506.1"/>
    <property type="molecule type" value="Genomic_DNA"/>
</dbReference>
<evidence type="ECO:0000256" key="6">
    <source>
        <dbReference type="ARBA" id="ARBA00022838"/>
    </source>
</evidence>
<dbReference type="GO" id="GO:0000070">
    <property type="term" value="P:mitotic sister chromatid segregation"/>
    <property type="evidence" value="ECO:0007669"/>
    <property type="project" value="TreeGrafter"/>
</dbReference>
<dbReference type="AlphaFoldDB" id="A0A1X2IRY4"/>
<name>A0A1X2IRY4_9FUNG</name>
<evidence type="ECO:0000256" key="8">
    <source>
        <dbReference type="ARBA" id="ARBA00023306"/>
    </source>
</evidence>
<keyword evidence="8" id="KW-0131">Cell cycle</keyword>
<comment type="similarity">
    <text evidence="2">Belongs to the mis12 family.</text>
</comment>
<proteinExistence type="inferred from homology"/>
<dbReference type="GO" id="GO:0005634">
    <property type="term" value="C:nucleus"/>
    <property type="evidence" value="ECO:0007669"/>
    <property type="project" value="InterPro"/>
</dbReference>
<dbReference type="STRING" id="90262.A0A1X2IRY4"/>
<dbReference type="GO" id="GO:0051301">
    <property type="term" value="P:cell division"/>
    <property type="evidence" value="ECO:0007669"/>
    <property type="project" value="UniProtKB-KW"/>
</dbReference>
<keyword evidence="7 10" id="KW-0175">Coiled coil</keyword>
<evidence type="ECO:0000256" key="3">
    <source>
        <dbReference type="ARBA" id="ARBA00022454"/>
    </source>
</evidence>
<reference evidence="11 12" key="1">
    <citation type="submission" date="2016-07" db="EMBL/GenBank/DDBJ databases">
        <title>Pervasive Adenine N6-methylation of Active Genes in Fungi.</title>
        <authorList>
            <consortium name="DOE Joint Genome Institute"/>
            <person name="Mondo S.J."/>
            <person name="Dannebaum R.O."/>
            <person name="Kuo R.C."/>
            <person name="Labutti K."/>
            <person name="Haridas S."/>
            <person name="Kuo A."/>
            <person name="Salamov A."/>
            <person name="Ahrendt S.R."/>
            <person name="Lipzen A."/>
            <person name="Sullivan W."/>
            <person name="Andreopoulos W.B."/>
            <person name="Clum A."/>
            <person name="Lindquist E."/>
            <person name="Daum C."/>
            <person name="Ramamoorthy G.K."/>
            <person name="Gryganskyi A."/>
            <person name="Culley D."/>
            <person name="Magnuson J.K."/>
            <person name="James T.Y."/>
            <person name="O'Malley M.A."/>
            <person name="Stajich J.E."/>
            <person name="Spatafora J.W."/>
            <person name="Visel A."/>
            <person name="Grigoriev I.V."/>
        </authorList>
    </citation>
    <scope>NUCLEOTIDE SEQUENCE [LARGE SCALE GENOMIC DNA]</scope>
    <source>
        <strain evidence="11 12">NRRL 1336</strain>
    </source>
</reference>
<feature type="coiled-coil region" evidence="10">
    <location>
        <begin position="182"/>
        <end position="209"/>
    </location>
</feature>
<dbReference type="GO" id="GO:0000444">
    <property type="term" value="C:MIS12/MIND type complex"/>
    <property type="evidence" value="ECO:0007669"/>
    <property type="project" value="TreeGrafter"/>
</dbReference>
<evidence type="ECO:0000256" key="10">
    <source>
        <dbReference type="SAM" id="Coils"/>
    </source>
</evidence>
<comment type="caution">
    <text evidence="11">The sequence shown here is derived from an EMBL/GenBank/DDBJ whole genome shotgun (WGS) entry which is preliminary data.</text>
</comment>
<evidence type="ECO:0000256" key="1">
    <source>
        <dbReference type="ARBA" id="ARBA00004629"/>
    </source>
</evidence>
<comment type="subcellular location">
    <subcellularLocation>
        <location evidence="1">Chromosome</location>
        <location evidence="1">Centromere</location>
        <location evidence="1">Kinetochore</location>
    </subcellularLocation>
</comment>
<evidence type="ECO:0000256" key="7">
    <source>
        <dbReference type="ARBA" id="ARBA00023054"/>
    </source>
</evidence>
<dbReference type="PANTHER" id="PTHR14527:SF2">
    <property type="entry name" value="PROTEIN MIS12 HOMOLOG"/>
    <property type="match status" value="1"/>
</dbReference>
<dbReference type="OrthoDB" id="1884855at2759"/>
<evidence type="ECO:0000256" key="9">
    <source>
        <dbReference type="ARBA" id="ARBA00023328"/>
    </source>
</evidence>
<dbReference type="Pfam" id="PF05859">
    <property type="entry name" value="Mis12"/>
    <property type="match status" value="1"/>
</dbReference>
<accession>A0A1X2IRY4</accession>
<dbReference type="InterPro" id="IPR008685">
    <property type="entry name" value="Centromere_Mis12"/>
</dbReference>
<organism evidence="11 12">
    <name type="scientific">Absidia repens</name>
    <dbReference type="NCBI Taxonomy" id="90262"/>
    <lineage>
        <taxon>Eukaryota</taxon>
        <taxon>Fungi</taxon>
        <taxon>Fungi incertae sedis</taxon>
        <taxon>Mucoromycota</taxon>
        <taxon>Mucoromycotina</taxon>
        <taxon>Mucoromycetes</taxon>
        <taxon>Mucorales</taxon>
        <taxon>Cunninghamellaceae</taxon>
        <taxon>Absidia</taxon>
    </lineage>
</organism>
<protein>
    <submittedName>
        <fullName evidence="11">Uncharacterized protein</fullName>
    </submittedName>
</protein>
<dbReference type="Proteomes" id="UP000193560">
    <property type="component" value="Unassembled WGS sequence"/>
</dbReference>
<sequence>MLTDVDDKVPPRAYEDSEFVSELFGMLPIDLLDKLYNIHNIVFYRVLDGFRQFLIANTTMNASRKEHLLQKVLPRFETFVEVSIDRFFNIFQQYFLDNILYIPNDPLIVLDHYKGLNMKLTEEDMDELDEELEKARNEVIPQMAFKQWITKEEKRLDKSIHIQQEYHRQLGFMNSLVKEYRVPELDDALRQLTLDSEELKNRMQRRLDEVFRQGAPNTLENLESPKKYVSDVIQQYLVKD</sequence>
<evidence type="ECO:0000313" key="11">
    <source>
        <dbReference type="EMBL" id="ORZ20506.1"/>
    </source>
</evidence>
<keyword evidence="3" id="KW-0158">Chromosome</keyword>
<evidence type="ECO:0000256" key="2">
    <source>
        <dbReference type="ARBA" id="ARBA00008643"/>
    </source>
</evidence>
<keyword evidence="12" id="KW-1185">Reference proteome</keyword>
<evidence type="ECO:0000256" key="5">
    <source>
        <dbReference type="ARBA" id="ARBA00022776"/>
    </source>
</evidence>
<evidence type="ECO:0000313" key="12">
    <source>
        <dbReference type="Proteomes" id="UP000193560"/>
    </source>
</evidence>
<gene>
    <name evidence="11" type="ORF">BCR42DRAFT_408918</name>
</gene>
<keyword evidence="9" id="KW-0137">Centromere</keyword>
<dbReference type="PANTHER" id="PTHR14527">
    <property type="entry name" value="PROTEIN MIS12 HOMOLOG"/>
    <property type="match status" value="1"/>
</dbReference>
<evidence type="ECO:0000256" key="4">
    <source>
        <dbReference type="ARBA" id="ARBA00022618"/>
    </source>
</evidence>
<keyword evidence="6" id="KW-0995">Kinetochore</keyword>
<keyword evidence="5" id="KW-0498">Mitosis</keyword>
<keyword evidence="4" id="KW-0132">Cell division</keyword>